<keyword evidence="2" id="KW-1133">Transmembrane helix</keyword>
<protein>
    <submittedName>
        <fullName evidence="3">Galectin-3-binding protein</fullName>
    </submittedName>
    <submittedName>
        <fullName evidence="4">Galectin-3-binding_protein</fullName>
    </submittedName>
</protein>
<reference evidence="3" key="1">
    <citation type="submission" date="2023-06" db="EMBL/GenBank/DDBJ databases">
        <authorList>
            <person name="Kurt Z."/>
        </authorList>
    </citation>
    <scope>NUCLEOTIDE SEQUENCE</scope>
</reference>
<reference evidence="4 5" key="2">
    <citation type="submission" date="2024-07" db="EMBL/GenBank/DDBJ databases">
        <authorList>
            <person name="Akdeniz Z."/>
        </authorList>
    </citation>
    <scope>NUCLEOTIDE SEQUENCE [LARGE SCALE GENOMIC DNA]</scope>
</reference>
<evidence type="ECO:0000313" key="5">
    <source>
        <dbReference type="Proteomes" id="UP001642409"/>
    </source>
</evidence>
<evidence type="ECO:0000256" key="1">
    <source>
        <dbReference type="SAM" id="Coils"/>
    </source>
</evidence>
<gene>
    <name evidence="3" type="ORF">HINF_LOCUS35539</name>
    <name evidence="4" type="ORF">HINF_LOCUS39896</name>
</gene>
<sequence>MSINIKNFTISELKVLLQDFDFDEKSMKTIKNKIKKLKILDEMQRIMPDFEAMKQYENDYKQKIQNKNIQLEEQIKSYSKEDVNNYLNQKQPDIKGVIRFDGDSNRIMIKYHLDDIMKYYKGKFIRIYYRDEEGKTIIFVYPIKNRLILLIRSAIYKGVHLLENETTSDQELQRKMLHAYKIEILIAENVFNKNLLENEKRLDDIDKYCGVVCFCFVLVVLFLFFFFGFFFFFWGGLVLWCGLLVCCCLCLFFFCLVGWFWLCVCVVLVFWVLWLCCCGFVWFVWLFVLLCVGLGLFVCVVWVFVVVVVVGWCVVVVFWCLVFCVFVLLLVLVLVGVFCFCLVFFVWLVVLCLFFFGLFVGVFFCGWFLVFVFGWGLGLLFFCCLGWFGGFGFCFLFCVVFLCWLGYLKEKQKKQLVKSKVLKLFF</sequence>
<dbReference type="EMBL" id="CAXDID020000155">
    <property type="protein sequence ID" value="CAL6043065.1"/>
    <property type="molecule type" value="Genomic_DNA"/>
</dbReference>
<dbReference type="Proteomes" id="UP001642409">
    <property type="component" value="Unassembled WGS sequence"/>
</dbReference>
<comment type="caution">
    <text evidence="3">The sequence shown here is derived from an EMBL/GenBank/DDBJ whole genome shotgun (WGS) entry which is preliminary data.</text>
</comment>
<keyword evidence="5" id="KW-1185">Reference proteome</keyword>
<feature type="transmembrane region" description="Helical" evidence="2">
    <location>
        <begin position="316"/>
        <end position="338"/>
    </location>
</feature>
<feature type="transmembrane region" description="Helical" evidence="2">
    <location>
        <begin position="208"/>
        <end position="234"/>
    </location>
</feature>
<keyword evidence="1" id="KW-0175">Coiled coil</keyword>
<feature type="coiled-coil region" evidence="1">
    <location>
        <begin position="53"/>
        <end position="81"/>
    </location>
</feature>
<name>A0AA86PX57_9EUKA</name>
<evidence type="ECO:0000313" key="3">
    <source>
        <dbReference type="EMBL" id="CAI9947894.1"/>
    </source>
</evidence>
<feature type="transmembrane region" description="Helical" evidence="2">
    <location>
        <begin position="379"/>
        <end position="408"/>
    </location>
</feature>
<keyword evidence="2" id="KW-0812">Transmembrane</keyword>
<evidence type="ECO:0000256" key="2">
    <source>
        <dbReference type="SAM" id="Phobius"/>
    </source>
</evidence>
<feature type="transmembrane region" description="Helical" evidence="2">
    <location>
        <begin position="345"/>
        <end position="373"/>
    </location>
</feature>
<evidence type="ECO:0000313" key="4">
    <source>
        <dbReference type="EMBL" id="CAL6043065.1"/>
    </source>
</evidence>
<proteinExistence type="predicted"/>
<feature type="transmembrane region" description="Helical" evidence="2">
    <location>
        <begin position="240"/>
        <end position="273"/>
    </location>
</feature>
<dbReference type="AlphaFoldDB" id="A0AA86PX57"/>
<accession>A0AA86PX57</accession>
<organism evidence="3">
    <name type="scientific">Hexamita inflata</name>
    <dbReference type="NCBI Taxonomy" id="28002"/>
    <lineage>
        <taxon>Eukaryota</taxon>
        <taxon>Metamonada</taxon>
        <taxon>Diplomonadida</taxon>
        <taxon>Hexamitidae</taxon>
        <taxon>Hexamitinae</taxon>
        <taxon>Hexamita</taxon>
    </lineage>
</organism>
<feature type="transmembrane region" description="Helical" evidence="2">
    <location>
        <begin position="280"/>
        <end position="310"/>
    </location>
</feature>
<dbReference type="EMBL" id="CATOUU010000782">
    <property type="protein sequence ID" value="CAI9947894.1"/>
    <property type="molecule type" value="Genomic_DNA"/>
</dbReference>
<keyword evidence="2" id="KW-0472">Membrane</keyword>